<evidence type="ECO:0000313" key="5">
    <source>
        <dbReference type="EMBL" id="MFC7199113.1"/>
    </source>
</evidence>
<evidence type="ECO:0000256" key="2">
    <source>
        <dbReference type="ARBA" id="ARBA00022840"/>
    </source>
</evidence>
<proteinExistence type="predicted"/>
<dbReference type="SUPFAM" id="SSF52540">
    <property type="entry name" value="P-loop containing nucleoside triphosphate hydrolases"/>
    <property type="match status" value="1"/>
</dbReference>
<comment type="caution">
    <text evidence="5">The sequence shown here is derived from an EMBL/GenBank/DDBJ whole genome shotgun (WGS) entry which is preliminary data.</text>
</comment>
<reference evidence="5 6" key="1">
    <citation type="journal article" date="2019" name="Int. J. Syst. Evol. Microbiol.">
        <title>The Global Catalogue of Microorganisms (GCM) 10K type strain sequencing project: providing services to taxonomists for standard genome sequencing and annotation.</title>
        <authorList>
            <consortium name="The Broad Institute Genomics Platform"/>
            <consortium name="The Broad Institute Genome Sequencing Center for Infectious Disease"/>
            <person name="Wu L."/>
            <person name="Ma J."/>
        </authorList>
    </citation>
    <scope>NUCLEOTIDE SEQUENCE [LARGE SCALE GENOMIC DNA]</scope>
    <source>
        <strain evidence="5 6">XZGYJ-43</strain>
    </source>
</reference>
<dbReference type="Gene3D" id="3.40.50.300">
    <property type="entry name" value="P-loop containing nucleotide triphosphate hydrolases"/>
    <property type="match status" value="1"/>
</dbReference>
<dbReference type="InterPro" id="IPR050625">
    <property type="entry name" value="ParA/MinD_ATPase"/>
</dbReference>
<organism evidence="5 6">
    <name type="scientific">Halospeciosus flavus</name>
    <dbReference type="NCBI Taxonomy" id="3032283"/>
    <lineage>
        <taxon>Archaea</taxon>
        <taxon>Methanobacteriati</taxon>
        <taxon>Methanobacteriota</taxon>
        <taxon>Stenosarchaea group</taxon>
        <taxon>Halobacteria</taxon>
        <taxon>Halobacteriales</taxon>
        <taxon>Halobacteriaceae</taxon>
        <taxon>Halospeciosus</taxon>
    </lineage>
</organism>
<feature type="domain" description="CobQ/CobB/MinD/ParA nucleotide binding" evidence="4">
    <location>
        <begin position="9"/>
        <end position="198"/>
    </location>
</feature>
<keyword evidence="1" id="KW-0547">Nucleotide-binding</keyword>
<keyword evidence="2" id="KW-0067">ATP-binding</keyword>
<gene>
    <name evidence="5" type="ORF">ACFQJ9_06740</name>
</gene>
<dbReference type="Pfam" id="PF01656">
    <property type="entry name" value="CbiA"/>
    <property type="match status" value="1"/>
</dbReference>
<evidence type="ECO:0000313" key="6">
    <source>
        <dbReference type="Proteomes" id="UP001596447"/>
    </source>
</evidence>
<dbReference type="RefSeq" id="WP_279529058.1">
    <property type="nucleotide sequence ID" value="NZ_CP122312.1"/>
</dbReference>
<sequence length="212" mass="21624">MGRPLRHLLAIAGGKGGCGKTTVTLGLAAAYGRQRRPLAVDADVDTPNLHLLAGTPPDPAPAPDADGRDPAARAHPASDYRGVDVLPAGGTGDAIPTSLFDRLPGDRPVLVDCPAGASRAAADPLRHADAVLLVTTADPQTVEDALKTAAMARTLGTRVLGVVCNRVDTVPPSLAAAFDAPCLVSLPRVRSVPTEACRGSFDRLAAVMGPNP</sequence>
<evidence type="ECO:0000259" key="4">
    <source>
        <dbReference type="Pfam" id="PF01656"/>
    </source>
</evidence>
<evidence type="ECO:0000256" key="1">
    <source>
        <dbReference type="ARBA" id="ARBA00022741"/>
    </source>
</evidence>
<protein>
    <submittedName>
        <fullName evidence="5">MinD/ParA family protein</fullName>
    </submittedName>
</protein>
<dbReference type="Proteomes" id="UP001596447">
    <property type="component" value="Unassembled WGS sequence"/>
</dbReference>
<feature type="region of interest" description="Disordered" evidence="3">
    <location>
        <begin position="49"/>
        <end position="87"/>
    </location>
</feature>
<keyword evidence="6" id="KW-1185">Reference proteome</keyword>
<dbReference type="InterPro" id="IPR027417">
    <property type="entry name" value="P-loop_NTPase"/>
</dbReference>
<dbReference type="PANTHER" id="PTHR43384">
    <property type="entry name" value="SEPTUM SITE-DETERMINING PROTEIN MIND HOMOLOG, CHLOROPLASTIC-RELATED"/>
    <property type="match status" value="1"/>
</dbReference>
<dbReference type="InterPro" id="IPR002586">
    <property type="entry name" value="CobQ/CobB/MinD/ParA_Nub-bd_dom"/>
</dbReference>
<dbReference type="GO" id="GO:0005524">
    <property type="term" value="F:ATP binding"/>
    <property type="evidence" value="ECO:0007669"/>
    <property type="project" value="UniProtKB-KW"/>
</dbReference>
<accession>A0ABD5Z1Q7</accession>
<dbReference type="PANTHER" id="PTHR43384:SF6">
    <property type="entry name" value="SEPTUM SITE-DETERMINING PROTEIN MIND HOMOLOG, CHLOROPLASTIC"/>
    <property type="match status" value="1"/>
</dbReference>
<evidence type="ECO:0000256" key="3">
    <source>
        <dbReference type="SAM" id="MobiDB-lite"/>
    </source>
</evidence>
<name>A0ABD5Z1Q7_9EURY</name>
<dbReference type="EMBL" id="JBHTAR010000011">
    <property type="protein sequence ID" value="MFC7199113.1"/>
    <property type="molecule type" value="Genomic_DNA"/>
</dbReference>
<dbReference type="AlphaFoldDB" id="A0ABD5Z1Q7"/>
<feature type="compositionally biased region" description="Basic and acidic residues" evidence="3">
    <location>
        <begin position="65"/>
        <end position="82"/>
    </location>
</feature>